<keyword evidence="2" id="KW-1185">Reference proteome</keyword>
<gene>
    <name evidence="1" type="ORF">LVIROSA_LOCUS33014</name>
</gene>
<comment type="caution">
    <text evidence="1">The sequence shown here is derived from an EMBL/GenBank/DDBJ whole genome shotgun (WGS) entry which is preliminary data.</text>
</comment>
<dbReference type="AlphaFoldDB" id="A0AAU9PAX5"/>
<reference evidence="1 2" key="1">
    <citation type="submission" date="2022-01" db="EMBL/GenBank/DDBJ databases">
        <authorList>
            <person name="Xiong W."/>
            <person name="Schranz E."/>
        </authorList>
    </citation>
    <scope>NUCLEOTIDE SEQUENCE [LARGE SCALE GENOMIC DNA]</scope>
</reference>
<evidence type="ECO:0000313" key="2">
    <source>
        <dbReference type="Proteomes" id="UP001157418"/>
    </source>
</evidence>
<dbReference type="EMBL" id="CAKMRJ010005523">
    <property type="protein sequence ID" value="CAH1447401.1"/>
    <property type="molecule type" value="Genomic_DNA"/>
</dbReference>
<evidence type="ECO:0000313" key="1">
    <source>
        <dbReference type="EMBL" id="CAH1447401.1"/>
    </source>
</evidence>
<organism evidence="1 2">
    <name type="scientific">Lactuca virosa</name>
    <dbReference type="NCBI Taxonomy" id="75947"/>
    <lineage>
        <taxon>Eukaryota</taxon>
        <taxon>Viridiplantae</taxon>
        <taxon>Streptophyta</taxon>
        <taxon>Embryophyta</taxon>
        <taxon>Tracheophyta</taxon>
        <taxon>Spermatophyta</taxon>
        <taxon>Magnoliopsida</taxon>
        <taxon>eudicotyledons</taxon>
        <taxon>Gunneridae</taxon>
        <taxon>Pentapetalae</taxon>
        <taxon>asterids</taxon>
        <taxon>campanulids</taxon>
        <taxon>Asterales</taxon>
        <taxon>Asteraceae</taxon>
        <taxon>Cichorioideae</taxon>
        <taxon>Cichorieae</taxon>
        <taxon>Lactucinae</taxon>
        <taxon>Lactuca</taxon>
    </lineage>
</organism>
<accession>A0AAU9PAX5</accession>
<dbReference type="Proteomes" id="UP001157418">
    <property type="component" value="Unassembled WGS sequence"/>
</dbReference>
<name>A0AAU9PAX5_9ASTR</name>
<sequence>MCFFPSIPIPISFLSRLSHFRRPRPAATRISYPPSAGSSSSVNQRSSDQIKDLFVSFVVSNVDKPFLSQEKIDESVNRRYSFLPSTMTPLIAS</sequence>
<protein>
    <submittedName>
        <fullName evidence="1">Uncharacterized protein</fullName>
    </submittedName>
</protein>
<proteinExistence type="predicted"/>